<dbReference type="Gene3D" id="3.40.630.30">
    <property type="match status" value="1"/>
</dbReference>
<sequence>MATGERTSESDEYTEEEVRRPKHSRRKRRRLNHGTPPVEPPKLSLQPLLDQIDDSKEMTFDEIFDGLRPDYLRTRSIFQDQATELDQQGQPVRPLTRSEVTTFIDAIDNGNGPLSLLQRIWYRKLKLTRERRRSGFPEPNIQSSDTVTPLRPPPASLPVQSQVVDALHSIRTTPFENSFLSRLQGTWVPSPLGVIAVDWEIETPWMSLMADIRDHYALYHPERERSAETLAPICYTFLQLCHLEQVHDLLERSFWRGINVSDSFDHSPERCTIVATYKRLVVGVAILSSPRETYITYLAVKAGWDNARIARSMLYHLIMLNPNKDITLHVSVNNSAMLLYNRFGFKAEEFVAGFYENYLDPQSRASKNAFRLRLRQQ</sequence>
<dbReference type="OrthoDB" id="4080456at2759"/>
<dbReference type="PROSITE" id="PS51186">
    <property type="entry name" value="GNAT"/>
    <property type="match status" value="1"/>
</dbReference>
<dbReference type="AlphaFoldDB" id="A0A9P6CCE2"/>
<dbReference type="InterPro" id="IPR000182">
    <property type="entry name" value="GNAT_dom"/>
</dbReference>
<evidence type="ECO:0000313" key="4">
    <source>
        <dbReference type="Proteomes" id="UP000807353"/>
    </source>
</evidence>
<feature type="region of interest" description="Disordered" evidence="1">
    <location>
        <begin position="1"/>
        <end position="44"/>
    </location>
</feature>
<evidence type="ECO:0000313" key="3">
    <source>
        <dbReference type="EMBL" id="KAF9460536.1"/>
    </source>
</evidence>
<organism evidence="3 4">
    <name type="scientific">Collybia nuda</name>
    <dbReference type="NCBI Taxonomy" id="64659"/>
    <lineage>
        <taxon>Eukaryota</taxon>
        <taxon>Fungi</taxon>
        <taxon>Dikarya</taxon>
        <taxon>Basidiomycota</taxon>
        <taxon>Agaricomycotina</taxon>
        <taxon>Agaricomycetes</taxon>
        <taxon>Agaricomycetidae</taxon>
        <taxon>Agaricales</taxon>
        <taxon>Tricholomatineae</taxon>
        <taxon>Clitocybaceae</taxon>
        <taxon>Collybia</taxon>
    </lineage>
</organism>
<dbReference type="Proteomes" id="UP000807353">
    <property type="component" value="Unassembled WGS sequence"/>
</dbReference>
<name>A0A9P6CCE2_9AGAR</name>
<proteinExistence type="predicted"/>
<dbReference type="Pfam" id="PF00583">
    <property type="entry name" value="Acetyltransf_1"/>
    <property type="match status" value="1"/>
</dbReference>
<dbReference type="SUPFAM" id="SSF55729">
    <property type="entry name" value="Acyl-CoA N-acyltransferases (Nat)"/>
    <property type="match status" value="1"/>
</dbReference>
<dbReference type="GO" id="GO:0016747">
    <property type="term" value="F:acyltransferase activity, transferring groups other than amino-acyl groups"/>
    <property type="evidence" value="ECO:0007669"/>
    <property type="project" value="InterPro"/>
</dbReference>
<evidence type="ECO:0000256" key="1">
    <source>
        <dbReference type="SAM" id="MobiDB-lite"/>
    </source>
</evidence>
<feature type="compositionally biased region" description="Basic residues" evidence="1">
    <location>
        <begin position="20"/>
        <end position="32"/>
    </location>
</feature>
<protein>
    <recommendedName>
        <fullName evidence="2">N-acetyltransferase domain-containing protein</fullName>
    </recommendedName>
</protein>
<comment type="caution">
    <text evidence="3">The sequence shown here is derived from an EMBL/GenBank/DDBJ whole genome shotgun (WGS) entry which is preliminary data.</text>
</comment>
<reference evidence="3" key="1">
    <citation type="submission" date="2020-11" db="EMBL/GenBank/DDBJ databases">
        <authorList>
            <consortium name="DOE Joint Genome Institute"/>
            <person name="Ahrendt S."/>
            <person name="Riley R."/>
            <person name="Andreopoulos W."/>
            <person name="Labutti K."/>
            <person name="Pangilinan J."/>
            <person name="Ruiz-Duenas F.J."/>
            <person name="Barrasa J.M."/>
            <person name="Sanchez-Garcia M."/>
            <person name="Camarero S."/>
            <person name="Miyauchi S."/>
            <person name="Serrano A."/>
            <person name="Linde D."/>
            <person name="Babiker R."/>
            <person name="Drula E."/>
            <person name="Ayuso-Fernandez I."/>
            <person name="Pacheco R."/>
            <person name="Padilla G."/>
            <person name="Ferreira P."/>
            <person name="Barriuso J."/>
            <person name="Kellner H."/>
            <person name="Castanera R."/>
            <person name="Alfaro M."/>
            <person name="Ramirez L."/>
            <person name="Pisabarro A.G."/>
            <person name="Kuo A."/>
            <person name="Tritt A."/>
            <person name="Lipzen A."/>
            <person name="He G."/>
            <person name="Yan M."/>
            <person name="Ng V."/>
            <person name="Cullen D."/>
            <person name="Martin F."/>
            <person name="Rosso M.-N."/>
            <person name="Henrissat B."/>
            <person name="Hibbett D."/>
            <person name="Martinez A.T."/>
            <person name="Grigoriev I.V."/>
        </authorList>
    </citation>
    <scope>NUCLEOTIDE SEQUENCE</scope>
    <source>
        <strain evidence="3">CBS 247.69</strain>
    </source>
</reference>
<dbReference type="EMBL" id="MU150297">
    <property type="protein sequence ID" value="KAF9460536.1"/>
    <property type="molecule type" value="Genomic_DNA"/>
</dbReference>
<feature type="domain" description="N-acetyltransferase" evidence="2">
    <location>
        <begin position="233"/>
        <end position="377"/>
    </location>
</feature>
<gene>
    <name evidence="3" type="ORF">BDZ94DRAFT_1311422</name>
</gene>
<accession>A0A9P6CCE2</accession>
<evidence type="ECO:0000259" key="2">
    <source>
        <dbReference type="PROSITE" id="PS51186"/>
    </source>
</evidence>
<dbReference type="InterPro" id="IPR016181">
    <property type="entry name" value="Acyl_CoA_acyltransferase"/>
</dbReference>
<feature type="region of interest" description="Disordered" evidence="1">
    <location>
        <begin position="133"/>
        <end position="153"/>
    </location>
</feature>
<keyword evidence="4" id="KW-1185">Reference proteome</keyword>